<dbReference type="Proteomes" id="UP000198725">
    <property type="component" value="Unassembled WGS sequence"/>
</dbReference>
<reference evidence="3" key="1">
    <citation type="submission" date="2016-10" db="EMBL/GenBank/DDBJ databases">
        <authorList>
            <person name="Varghese N."/>
            <person name="Submissions S."/>
        </authorList>
    </citation>
    <scope>NUCLEOTIDE SEQUENCE [LARGE SCALE GENOMIC DNA]</scope>
    <source>
        <strain evidence="3">MO64</strain>
    </source>
</reference>
<gene>
    <name evidence="2" type="ORF">SAMN05192579_10681</name>
</gene>
<dbReference type="InterPro" id="IPR036709">
    <property type="entry name" value="Autotransporte_beta_dom_sf"/>
</dbReference>
<dbReference type="AlphaFoldDB" id="A0A1I4C2Q8"/>
<dbReference type="Gene3D" id="2.40.128.130">
    <property type="entry name" value="Autotransporter beta-domain"/>
    <property type="match status" value="1"/>
</dbReference>
<name>A0A1I4C2Q8_9GAMM</name>
<dbReference type="Pfam" id="PF03797">
    <property type="entry name" value="Autotransporter"/>
    <property type="match status" value="1"/>
</dbReference>
<keyword evidence="3" id="KW-1185">Reference proteome</keyword>
<dbReference type="InterPro" id="IPR011050">
    <property type="entry name" value="Pectin_lyase_fold/virulence"/>
</dbReference>
<dbReference type="EMBL" id="FOSR01000006">
    <property type="protein sequence ID" value="SFK75362.1"/>
    <property type="molecule type" value="Genomic_DNA"/>
</dbReference>
<protein>
    <submittedName>
        <fullName evidence="2">Outer membrane autotransporter barrel domain-containing protein</fullName>
    </submittedName>
</protein>
<dbReference type="InterPro" id="IPR006315">
    <property type="entry name" value="OM_autotransptr_brl_dom"/>
</dbReference>
<dbReference type="InterPro" id="IPR005546">
    <property type="entry name" value="Autotransporte_beta"/>
</dbReference>
<organism evidence="2 3">
    <name type="scientific">Rhodanobacter glycinis</name>
    <dbReference type="NCBI Taxonomy" id="582702"/>
    <lineage>
        <taxon>Bacteria</taxon>
        <taxon>Pseudomonadati</taxon>
        <taxon>Pseudomonadota</taxon>
        <taxon>Gammaproteobacteria</taxon>
        <taxon>Lysobacterales</taxon>
        <taxon>Rhodanobacteraceae</taxon>
        <taxon>Rhodanobacter</taxon>
    </lineage>
</organism>
<feature type="domain" description="Autotransporter" evidence="1">
    <location>
        <begin position="831"/>
        <end position="1107"/>
    </location>
</feature>
<dbReference type="GO" id="GO:0019867">
    <property type="term" value="C:outer membrane"/>
    <property type="evidence" value="ECO:0007669"/>
    <property type="project" value="InterPro"/>
</dbReference>
<accession>A0A1I4C2Q8</accession>
<sequence>MKHLKLRRQVGDFRARSVTSKATRSAGLSSFIMGKYVRKIPYRPLALALACLLAPCAQAWADSIPLDIIQEGNSQAYAYRLGINVGVNGAKPEEYIFDTGSDSFNIDVGLTALGGSGPAWFPTQPGTATGPLQFYLYGNGTYGYLQSSTTVASMQFYNSTTGAQVAGYGTAAGAPVAINYAYVTTIATGPVVGTFPDGTTLKIDENFQNSLAKGIAPEEGAFYGIFGAGDFGNGVPGMLSKSGYIVEANGTGVGPGNCGPACLIEGLTPALRAQFLTAVPWIGGAQGSFALSGANSASQFDTEFTYTLSQGGQTLWSATYPTLFDTGTPDIMLIDNDDGYPPGSALNPGITLTATGAVAGAQGSSIVSGDPNSGDYSNVVGIGPYGGFPDSAIYGISFFFHNAVMYDLENQQTAYTPFFVTEAPITSSLDVTPDMGLLGLAGNISGTGTLQVEANGVANLSGTNTYTGATRVAANGWLGLAGPGSIADSSNVQVDGVFDISRTSHTTDIRSLSGSGYVALGDATLNLTAANGRFDGSLVDGGLSGGVGGHLIVSGGSELLTGDNSFTGPTGIGANGALVLTGALTGNAINLGLLVDNGLIRGSVLNNGLLLGNGRIGGALQVDGMVAPGQGAGSFQTLAVAGNYVQSATSRYLAQVDLGHPGTSSLIDVGGHASLLSGASLAVTAKPGTLYSVGSRYTVLDAAKGVSGTYALAGDMAISPILGLATAYDARHVYLDVVQSRPLTAVGGTPNQVAALGGVQSLAPTSALFTVLANQPSDAAIRSAADQLSGEIHASVQSAFLSDSHYLRDAVSARLRQGNDDATAAGPSVQAGANGQAWWGQFIGAWGHNDGDGNAARSRQNLGGFLVGHDIAMGQASRFGITAGYTQTAVNVDGRQSSANSDDLHLGAYVGSQLGNFNLGMGVAWTRHEIKTRRLIAMPYLLDEARGDYTAHTSQAFGEASYTYHFKRSVLEPFAQAACVRTYTGTVREQGGIETLTGHNDQHRTFFTTLGARAATWFIANNNRITAHGMLGWRHASDYVRPQDALAFDGGNSFTTTGVPIARNALAVEAGLTAQVSTSASFDLSYQGQVASHALDSGFHVGFNWTF</sequence>
<evidence type="ECO:0000313" key="3">
    <source>
        <dbReference type="Proteomes" id="UP000198725"/>
    </source>
</evidence>
<dbReference type="PROSITE" id="PS51208">
    <property type="entry name" value="AUTOTRANSPORTER"/>
    <property type="match status" value="1"/>
</dbReference>
<dbReference type="SUPFAM" id="SSF51126">
    <property type="entry name" value="Pectin lyase-like"/>
    <property type="match status" value="1"/>
</dbReference>
<dbReference type="SMART" id="SM00869">
    <property type="entry name" value="Autotransporter"/>
    <property type="match status" value="1"/>
</dbReference>
<dbReference type="NCBIfam" id="TIGR01414">
    <property type="entry name" value="autotrans_barl"/>
    <property type="match status" value="1"/>
</dbReference>
<dbReference type="SUPFAM" id="SSF103515">
    <property type="entry name" value="Autotransporter"/>
    <property type="match status" value="1"/>
</dbReference>
<evidence type="ECO:0000259" key="1">
    <source>
        <dbReference type="PROSITE" id="PS51208"/>
    </source>
</evidence>
<evidence type="ECO:0000313" key="2">
    <source>
        <dbReference type="EMBL" id="SFK75362.1"/>
    </source>
</evidence>
<proteinExistence type="predicted"/>